<dbReference type="PANTHER" id="PTHR21240">
    <property type="entry name" value="2-AMINO-3-CARBOXYLMUCONATE-6-SEMIALDEHYDE DECARBOXYLASE"/>
    <property type="match status" value="1"/>
</dbReference>
<dbReference type="Gene3D" id="3.20.20.140">
    <property type="entry name" value="Metal-dependent hydrolases"/>
    <property type="match status" value="1"/>
</dbReference>
<name>A0ABS1M825_9NOCA</name>
<comment type="caution">
    <text evidence="3">The sequence shown here is derived from an EMBL/GenBank/DDBJ whole genome shotgun (WGS) entry which is preliminary data.</text>
</comment>
<dbReference type="InterPro" id="IPR032466">
    <property type="entry name" value="Metal_Hydrolase"/>
</dbReference>
<keyword evidence="4" id="KW-1185">Reference proteome</keyword>
<dbReference type="Pfam" id="PF04909">
    <property type="entry name" value="Amidohydro_2"/>
    <property type="match status" value="1"/>
</dbReference>
<sequence length="307" mass="34257">MEPDNGIQDLPVIDMWAPIVPSRGIMRHVGANLPDELLSYLAVFSKMRVTAEQYAQAAPALTREDDEILADLDAARIRWSLITGFDEKSTCGKTFVSNEVVAELAARYPDRFIPFAGADVLADGALKEFEHWITERGFRGLSLRPFMIGRPLTDPVCQPFLAACAELGVPVSVHCSHNWTSTRPSDLGHPRHIDEIACRYPELTLIMSHAGYPWVLEACLTAWKHPNVYLELAAHRPRYFTAAGAGWEPLMRFGRSTIADKILYGTGAFLINRPASELVGEMRELPLSPEVARKWLYDNAARLLSLD</sequence>
<gene>
    <name evidence="3" type="ORF">JK358_20290</name>
</gene>
<organism evidence="3 4">
    <name type="scientific">Nocardia acididurans</name>
    <dbReference type="NCBI Taxonomy" id="2802282"/>
    <lineage>
        <taxon>Bacteria</taxon>
        <taxon>Bacillati</taxon>
        <taxon>Actinomycetota</taxon>
        <taxon>Actinomycetes</taxon>
        <taxon>Mycobacteriales</taxon>
        <taxon>Nocardiaceae</taxon>
        <taxon>Nocardia</taxon>
    </lineage>
</organism>
<dbReference type="SUPFAM" id="SSF51556">
    <property type="entry name" value="Metallo-dependent hydrolases"/>
    <property type="match status" value="1"/>
</dbReference>
<dbReference type="PANTHER" id="PTHR21240:SF19">
    <property type="entry name" value="CATALYTIC_ HYDROLASE"/>
    <property type="match status" value="1"/>
</dbReference>
<evidence type="ECO:0000313" key="4">
    <source>
        <dbReference type="Proteomes" id="UP000602198"/>
    </source>
</evidence>
<evidence type="ECO:0000256" key="1">
    <source>
        <dbReference type="ARBA" id="ARBA00023239"/>
    </source>
</evidence>
<proteinExistence type="predicted"/>
<dbReference type="Proteomes" id="UP000602198">
    <property type="component" value="Unassembled WGS sequence"/>
</dbReference>
<keyword evidence="1" id="KW-0456">Lyase</keyword>
<reference evidence="3 4" key="1">
    <citation type="submission" date="2021-01" db="EMBL/GenBank/DDBJ databases">
        <title>WGS of actinomycetes isolated from Thailand.</title>
        <authorList>
            <person name="Thawai C."/>
        </authorList>
    </citation>
    <scope>NUCLEOTIDE SEQUENCE [LARGE SCALE GENOMIC DNA]</scope>
    <source>
        <strain evidence="3 4">LPG 2</strain>
    </source>
</reference>
<dbReference type="EMBL" id="JAERRJ010000007">
    <property type="protein sequence ID" value="MBL1076741.1"/>
    <property type="molecule type" value="Genomic_DNA"/>
</dbReference>
<dbReference type="InterPro" id="IPR006680">
    <property type="entry name" value="Amidohydro-rel"/>
</dbReference>
<evidence type="ECO:0000313" key="3">
    <source>
        <dbReference type="EMBL" id="MBL1076741.1"/>
    </source>
</evidence>
<dbReference type="InterPro" id="IPR032465">
    <property type="entry name" value="ACMSD"/>
</dbReference>
<accession>A0ABS1M825</accession>
<protein>
    <submittedName>
        <fullName evidence="3">Amidohydrolase</fullName>
    </submittedName>
</protein>
<feature type="domain" description="Amidohydrolase-related" evidence="2">
    <location>
        <begin position="13"/>
        <end position="305"/>
    </location>
</feature>
<dbReference type="RefSeq" id="WP_201949282.1">
    <property type="nucleotide sequence ID" value="NZ_JAERRJ010000007.1"/>
</dbReference>
<evidence type="ECO:0000259" key="2">
    <source>
        <dbReference type="Pfam" id="PF04909"/>
    </source>
</evidence>